<proteinExistence type="predicted"/>
<accession>A0A858RQE0</accession>
<dbReference type="EMBL" id="CP051774">
    <property type="protein sequence ID" value="QJE98841.1"/>
    <property type="molecule type" value="Genomic_DNA"/>
</dbReference>
<organism evidence="2 3">
    <name type="scientific">Luteolibacter luteus</name>
    <dbReference type="NCBI Taxonomy" id="2728835"/>
    <lineage>
        <taxon>Bacteria</taxon>
        <taxon>Pseudomonadati</taxon>
        <taxon>Verrucomicrobiota</taxon>
        <taxon>Verrucomicrobiia</taxon>
        <taxon>Verrucomicrobiales</taxon>
        <taxon>Verrucomicrobiaceae</taxon>
        <taxon>Luteolibacter</taxon>
    </lineage>
</organism>
<dbReference type="RefSeq" id="WP_169457327.1">
    <property type="nucleotide sequence ID" value="NZ_CP051774.1"/>
</dbReference>
<dbReference type="KEGG" id="luo:HHL09_24690"/>
<sequence>MMMSFRFRHRVLRHAALLLLITGCRESPWAAAAPPATVEKAAGKESLESPELRKARESLEQVTLRDVVFESTSAGEAVDYVEFKVRELAPDLNLRIVLRRAVPPGMTLEEAIGRDICYSGHDFRAAEVSAWELLELVAGDNGMEIVWSEDRLELRPKAEGSDLILMPVDE</sequence>
<evidence type="ECO:0000256" key="1">
    <source>
        <dbReference type="SAM" id="SignalP"/>
    </source>
</evidence>
<keyword evidence="1" id="KW-0732">Signal</keyword>
<name>A0A858RQE0_9BACT</name>
<evidence type="ECO:0000313" key="3">
    <source>
        <dbReference type="Proteomes" id="UP000501812"/>
    </source>
</evidence>
<evidence type="ECO:0000313" key="2">
    <source>
        <dbReference type="EMBL" id="QJE98841.1"/>
    </source>
</evidence>
<feature type="chain" id="PRO_5032936562" description="Lipoprotein" evidence="1">
    <location>
        <begin position="33"/>
        <end position="170"/>
    </location>
</feature>
<gene>
    <name evidence="2" type="ORF">HHL09_24690</name>
</gene>
<dbReference type="Proteomes" id="UP000501812">
    <property type="component" value="Chromosome"/>
</dbReference>
<feature type="signal peptide" evidence="1">
    <location>
        <begin position="1"/>
        <end position="32"/>
    </location>
</feature>
<keyword evidence="3" id="KW-1185">Reference proteome</keyword>
<dbReference type="PROSITE" id="PS51257">
    <property type="entry name" value="PROKAR_LIPOPROTEIN"/>
    <property type="match status" value="1"/>
</dbReference>
<protein>
    <recommendedName>
        <fullName evidence="4">Lipoprotein</fullName>
    </recommendedName>
</protein>
<reference evidence="2 3" key="1">
    <citation type="submission" date="2020-04" db="EMBL/GenBank/DDBJ databases">
        <title>Luteolibacter sp. G-1-1-1 isolated from soil.</title>
        <authorList>
            <person name="Dahal R.H."/>
        </authorList>
    </citation>
    <scope>NUCLEOTIDE SEQUENCE [LARGE SCALE GENOMIC DNA]</scope>
    <source>
        <strain evidence="2 3">G-1-1-1</strain>
    </source>
</reference>
<dbReference type="AlphaFoldDB" id="A0A858RQE0"/>
<evidence type="ECO:0008006" key="4">
    <source>
        <dbReference type="Google" id="ProtNLM"/>
    </source>
</evidence>